<dbReference type="InterPro" id="IPR029062">
    <property type="entry name" value="Class_I_gatase-like"/>
</dbReference>
<keyword evidence="3" id="KW-1185">Reference proteome</keyword>
<sequence>MRSPLRIAVLSCDEAVGEIKKEYGSCGNFYKRFLEAGVLKLEESGLYERLDLEVSSYDVVDKQEYPDLENIDAVFLSGSRYDSFSPGENNWILKLVDFTKALLEEQSRVRIMAVCFGHQIVGRTLGVMPERSDSGWEVSVTPVALTVRGKQVFGQDSLALHQMHRDVVPRYPPSVEKLGHSERCDVQGIYVKDRVITLQGHPEFNGAIANELLDRRRGSLLDDLTYQDGKNRANKPHDGGAVGAAFLKFLLEE</sequence>
<dbReference type="PANTHER" id="PTHR42695:SF5">
    <property type="entry name" value="GLUTAMINE AMIDOTRANSFERASE YLR126C-RELATED"/>
    <property type="match status" value="1"/>
</dbReference>
<dbReference type="PANTHER" id="PTHR42695">
    <property type="entry name" value="GLUTAMINE AMIDOTRANSFERASE YLR126C-RELATED"/>
    <property type="match status" value="1"/>
</dbReference>
<dbReference type="InterPro" id="IPR017926">
    <property type="entry name" value="GATASE"/>
</dbReference>
<dbReference type="Pfam" id="PF00117">
    <property type="entry name" value="GATase"/>
    <property type="match status" value="1"/>
</dbReference>
<dbReference type="Proteomes" id="UP000256645">
    <property type="component" value="Unassembled WGS sequence"/>
</dbReference>
<dbReference type="Gene3D" id="3.40.50.880">
    <property type="match status" value="1"/>
</dbReference>
<protein>
    <submittedName>
        <fullName evidence="2">Class I glutamine amidotransferase-like protein</fullName>
    </submittedName>
</protein>
<dbReference type="SUPFAM" id="SSF52317">
    <property type="entry name" value="Class I glutamine amidotransferase-like"/>
    <property type="match status" value="1"/>
</dbReference>
<dbReference type="GO" id="GO:0005829">
    <property type="term" value="C:cytosol"/>
    <property type="evidence" value="ECO:0007669"/>
    <property type="project" value="TreeGrafter"/>
</dbReference>
<evidence type="ECO:0000313" key="3">
    <source>
        <dbReference type="Proteomes" id="UP000256645"/>
    </source>
</evidence>
<name>A0A3D8QAP4_9HELO</name>
<organism evidence="2 3">
    <name type="scientific">Coleophoma cylindrospora</name>
    <dbReference type="NCBI Taxonomy" id="1849047"/>
    <lineage>
        <taxon>Eukaryota</taxon>
        <taxon>Fungi</taxon>
        <taxon>Dikarya</taxon>
        <taxon>Ascomycota</taxon>
        <taxon>Pezizomycotina</taxon>
        <taxon>Leotiomycetes</taxon>
        <taxon>Helotiales</taxon>
        <taxon>Dermateaceae</taxon>
        <taxon>Coleophoma</taxon>
    </lineage>
</organism>
<dbReference type="CDD" id="cd01741">
    <property type="entry name" value="GATase1_1"/>
    <property type="match status" value="1"/>
</dbReference>
<evidence type="ECO:0000259" key="1">
    <source>
        <dbReference type="Pfam" id="PF00117"/>
    </source>
</evidence>
<dbReference type="AlphaFoldDB" id="A0A3D8QAP4"/>
<evidence type="ECO:0000313" key="2">
    <source>
        <dbReference type="EMBL" id="RDW58851.1"/>
    </source>
</evidence>
<comment type="caution">
    <text evidence="2">The sequence shown here is derived from an EMBL/GenBank/DDBJ whole genome shotgun (WGS) entry which is preliminary data.</text>
</comment>
<dbReference type="GO" id="GO:0016740">
    <property type="term" value="F:transferase activity"/>
    <property type="evidence" value="ECO:0007669"/>
    <property type="project" value="UniProtKB-KW"/>
</dbReference>
<reference evidence="2 3" key="1">
    <citation type="journal article" date="2018" name="IMA Fungus">
        <title>IMA Genome-F 9: Draft genome sequence of Annulohypoxylon stygium, Aspergillus mulundensis, Berkeleyomyces basicola (syn. Thielaviopsis basicola), Ceratocystis smalleyi, two Cercospora beticola strains, Coleophoma cylindrospora, Fusarium fracticaudum, Phialophora cf. hyalina, and Morchella septimelata.</title>
        <authorList>
            <person name="Wingfield B.D."/>
            <person name="Bills G.F."/>
            <person name="Dong Y."/>
            <person name="Huang W."/>
            <person name="Nel W.J."/>
            <person name="Swalarsk-Parry B.S."/>
            <person name="Vaghefi N."/>
            <person name="Wilken P.M."/>
            <person name="An Z."/>
            <person name="de Beer Z.W."/>
            <person name="De Vos L."/>
            <person name="Chen L."/>
            <person name="Duong T.A."/>
            <person name="Gao Y."/>
            <person name="Hammerbacher A."/>
            <person name="Kikkert J.R."/>
            <person name="Li Y."/>
            <person name="Li H."/>
            <person name="Li K."/>
            <person name="Li Q."/>
            <person name="Liu X."/>
            <person name="Ma X."/>
            <person name="Naidoo K."/>
            <person name="Pethybridge S.J."/>
            <person name="Sun J."/>
            <person name="Steenkamp E.T."/>
            <person name="van der Nest M.A."/>
            <person name="van Wyk S."/>
            <person name="Wingfield M.J."/>
            <person name="Xiong C."/>
            <person name="Yue Q."/>
            <person name="Zhang X."/>
        </authorList>
    </citation>
    <scope>NUCLEOTIDE SEQUENCE [LARGE SCALE GENOMIC DNA]</scope>
    <source>
        <strain evidence="2 3">BP6252</strain>
    </source>
</reference>
<dbReference type="InterPro" id="IPR044992">
    <property type="entry name" value="ChyE-like"/>
</dbReference>
<dbReference type="STRING" id="1849047.A0A3D8QAP4"/>
<gene>
    <name evidence="2" type="ORF">BP6252_13327</name>
</gene>
<dbReference type="PROSITE" id="PS51273">
    <property type="entry name" value="GATASE_TYPE_1"/>
    <property type="match status" value="1"/>
</dbReference>
<keyword evidence="2" id="KW-0808">Transferase</keyword>
<feature type="domain" description="Glutamine amidotransferase" evidence="1">
    <location>
        <begin position="49"/>
        <end position="206"/>
    </location>
</feature>
<dbReference type="OrthoDB" id="92161at2759"/>
<accession>A0A3D8QAP4</accession>
<dbReference type="GO" id="GO:0005634">
    <property type="term" value="C:nucleus"/>
    <property type="evidence" value="ECO:0007669"/>
    <property type="project" value="TreeGrafter"/>
</dbReference>
<proteinExistence type="predicted"/>
<keyword evidence="2" id="KW-0315">Glutamine amidotransferase</keyword>
<dbReference type="EMBL" id="PDLM01000017">
    <property type="protein sequence ID" value="RDW58851.1"/>
    <property type="molecule type" value="Genomic_DNA"/>
</dbReference>